<dbReference type="CDD" id="cd06185">
    <property type="entry name" value="PDR_like"/>
    <property type="match status" value="1"/>
</dbReference>
<dbReference type="InterPro" id="IPR006058">
    <property type="entry name" value="2Fe2S_fd_BS"/>
</dbReference>
<proteinExistence type="inferred from homology"/>
<dbReference type="SUPFAM" id="SSF63380">
    <property type="entry name" value="Riboflavin synthase domain-like"/>
    <property type="match status" value="1"/>
</dbReference>
<dbReference type="InterPro" id="IPR036010">
    <property type="entry name" value="2Fe-2S_ferredoxin-like_sf"/>
</dbReference>
<feature type="domain" description="2Fe-2S ferredoxin-type" evidence="3">
    <location>
        <begin position="671"/>
        <end position="758"/>
    </location>
</feature>
<dbReference type="Proteomes" id="UP000263993">
    <property type="component" value="Unassembled WGS sequence"/>
</dbReference>
<dbReference type="InterPro" id="IPR001041">
    <property type="entry name" value="2Fe-2S_ferredoxin-type"/>
</dbReference>
<dbReference type="SUPFAM" id="SSF54292">
    <property type="entry name" value="2Fe-2S ferredoxin-like"/>
    <property type="match status" value="1"/>
</dbReference>
<feature type="domain" description="FAD-binding FR-type" evidence="4">
    <location>
        <begin position="443"/>
        <end position="544"/>
    </location>
</feature>
<evidence type="ECO:0000256" key="1">
    <source>
        <dbReference type="ARBA" id="ARBA00001971"/>
    </source>
</evidence>
<dbReference type="PROSITE" id="PS51384">
    <property type="entry name" value="FAD_FR"/>
    <property type="match status" value="1"/>
</dbReference>
<dbReference type="PANTHER" id="PTHR46696:SF1">
    <property type="entry name" value="CYTOCHROME P450 YJIB-RELATED"/>
    <property type="match status" value="1"/>
</dbReference>
<dbReference type="PROSITE" id="PS51085">
    <property type="entry name" value="2FE2S_FER_2"/>
    <property type="match status" value="1"/>
</dbReference>
<evidence type="ECO:0000256" key="2">
    <source>
        <dbReference type="ARBA" id="ARBA00010617"/>
    </source>
</evidence>
<dbReference type="PRINTS" id="PR00409">
    <property type="entry name" value="PHDIOXRDTASE"/>
</dbReference>
<gene>
    <name evidence="5" type="ORF">DXH78_14970</name>
</gene>
<dbReference type="InterPro" id="IPR017938">
    <property type="entry name" value="Riboflavin_synthase-like_b-brl"/>
</dbReference>
<accession>A0A371B303</accession>
<dbReference type="Gene3D" id="2.40.30.10">
    <property type="entry name" value="Translation factors"/>
    <property type="match status" value="1"/>
</dbReference>
<dbReference type="PANTHER" id="PTHR46696">
    <property type="entry name" value="P450, PUTATIVE (EUROFUNG)-RELATED"/>
    <property type="match status" value="1"/>
</dbReference>
<dbReference type="EMBL" id="QRGO01000002">
    <property type="protein sequence ID" value="RDV01912.1"/>
    <property type="molecule type" value="Genomic_DNA"/>
</dbReference>
<dbReference type="Pfam" id="PF00067">
    <property type="entry name" value="p450"/>
    <property type="match status" value="1"/>
</dbReference>
<evidence type="ECO:0000259" key="4">
    <source>
        <dbReference type="PROSITE" id="PS51384"/>
    </source>
</evidence>
<dbReference type="InterPro" id="IPR036396">
    <property type="entry name" value="Cyt_P450_sf"/>
</dbReference>
<dbReference type="AlphaFoldDB" id="A0A371B303"/>
<dbReference type="GO" id="GO:0020037">
    <property type="term" value="F:heme binding"/>
    <property type="evidence" value="ECO:0007669"/>
    <property type="project" value="InterPro"/>
</dbReference>
<comment type="cofactor">
    <cofactor evidence="1">
        <name>heme</name>
        <dbReference type="ChEBI" id="CHEBI:30413"/>
    </cofactor>
</comment>
<dbReference type="SUPFAM" id="SSF52343">
    <property type="entry name" value="Ferredoxin reductase-like, C-terminal NADP-linked domain"/>
    <property type="match status" value="1"/>
</dbReference>
<comment type="caution">
    <text evidence="5">The sequence shown here is derived from an EMBL/GenBank/DDBJ whole genome shotgun (WGS) entry which is preliminary data.</text>
</comment>
<dbReference type="Pfam" id="PF00111">
    <property type="entry name" value="Fer2"/>
    <property type="match status" value="1"/>
</dbReference>
<dbReference type="PROSITE" id="PS00086">
    <property type="entry name" value="CYTOCHROME_P450"/>
    <property type="match status" value="1"/>
</dbReference>
<dbReference type="GO" id="GO:0004497">
    <property type="term" value="F:monooxygenase activity"/>
    <property type="evidence" value="ECO:0007669"/>
    <property type="project" value="InterPro"/>
</dbReference>
<dbReference type="InterPro" id="IPR039261">
    <property type="entry name" value="FNR_nucleotide-bd"/>
</dbReference>
<dbReference type="InterPro" id="IPR017972">
    <property type="entry name" value="Cyt_P450_CS"/>
</dbReference>
<evidence type="ECO:0000313" key="6">
    <source>
        <dbReference type="Proteomes" id="UP000263993"/>
    </source>
</evidence>
<name>A0A371B303_9BRAD</name>
<dbReference type="CDD" id="cd00207">
    <property type="entry name" value="fer2"/>
    <property type="match status" value="1"/>
</dbReference>
<dbReference type="CDD" id="cd11037">
    <property type="entry name" value="CYP199A2-like"/>
    <property type="match status" value="1"/>
</dbReference>
<reference evidence="6" key="1">
    <citation type="submission" date="2018-08" db="EMBL/GenBank/DDBJ databases">
        <authorList>
            <person name="Kim S.-J."/>
            <person name="Jung G.-Y."/>
        </authorList>
    </citation>
    <scope>NUCLEOTIDE SEQUENCE [LARGE SCALE GENOMIC DNA]</scope>
    <source>
        <strain evidence="6">GY_H</strain>
    </source>
</reference>
<evidence type="ECO:0000259" key="3">
    <source>
        <dbReference type="PROSITE" id="PS51085"/>
    </source>
</evidence>
<protein>
    <submittedName>
        <fullName evidence="5">Cytochrome P450</fullName>
    </submittedName>
</protein>
<dbReference type="InterPro" id="IPR001128">
    <property type="entry name" value="Cyt_P450"/>
</dbReference>
<dbReference type="PROSITE" id="PS00197">
    <property type="entry name" value="2FE2S_FER_1"/>
    <property type="match status" value="1"/>
</dbReference>
<evidence type="ECO:0000313" key="5">
    <source>
        <dbReference type="EMBL" id="RDV01912.1"/>
    </source>
</evidence>
<dbReference type="GO" id="GO:0016705">
    <property type="term" value="F:oxidoreductase activity, acting on paired donors, with incorporation or reduction of molecular oxygen"/>
    <property type="evidence" value="ECO:0007669"/>
    <property type="project" value="InterPro"/>
</dbReference>
<sequence length="758" mass="82365">MTVIILSTKIEIVENLPHPFTLAGAAQTETPMKMAPSYDVDFYSDEFIQNPWPHYATMRELGPVVWLPQHDNFALTRHNEVGKALRDHDTFISGKGVAADPKANELTRGNSAGSDGERHSAIRAATSAPLLPGALTKIRGLLDATAEGLIERLIASGQFDAVKDLSTFLPLTIVRDLVGLPDSGRENMLRWAAATFDLLGAQNARGKAAVDVFLEQRKFAQSQSNPENLKPGSWTRRLFDLVEQGLLAADLAPVAMRDYLNPSLDTTISATGQLIYQLGTNPDQWALLRDKPELARNAVNEAVRMGSPVRSFVRHTSRAVQIDDVTIPENARVMMLYASANRDERVYPNPDKFDITRNPRQHLGFGSGIHMCVGMHLAQMEMIALIEAMIPRVKAIEVGKPTIALNNTIYGLASLDARFIPVPDFASLVKSKAASNDVAVAEPNTLAGIVATRDEIADGIISLLIEPRDGVQFPGWTPGAHVDLHVTDGLTRQYSLTGRAEKGRYQIAVQRDPNSKGGSEAVHRWIKSGTPVLISKPRNHFPLAESAAHHVLLSGGIGLTPHYAMAWHLHERGGSFEWHVSVRSRAKLAWANELEAAPFRDKIKLHFDDGPSAQMLNVAAVLATAPAETHIYICGPRGYMEHVQMAASAAGLAAGQIHQEHFGAEIDVNGDPFTVVAKRSGKSVEVAADETILQALGRAGVKIETSCRNGVCGSCLTRVLEGRPDHRDMVQTAAEKANNDRIAVCCSRSQTAALVLDV</sequence>
<dbReference type="GO" id="GO:0005506">
    <property type="term" value="F:iron ion binding"/>
    <property type="evidence" value="ECO:0007669"/>
    <property type="project" value="InterPro"/>
</dbReference>
<comment type="similarity">
    <text evidence="2">Belongs to the cytochrome P450 family.</text>
</comment>
<dbReference type="InterPro" id="IPR017927">
    <property type="entry name" value="FAD-bd_FR_type"/>
</dbReference>
<dbReference type="Gene3D" id="3.40.50.80">
    <property type="entry name" value="Nucleotide-binding domain of ferredoxin-NADP reductase (FNR) module"/>
    <property type="match status" value="1"/>
</dbReference>
<dbReference type="SUPFAM" id="SSF48264">
    <property type="entry name" value="Cytochrome P450"/>
    <property type="match status" value="1"/>
</dbReference>
<dbReference type="InterPro" id="IPR012675">
    <property type="entry name" value="Beta-grasp_dom_sf"/>
</dbReference>
<dbReference type="Gene3D" id="1.10.630.10">
    <property type="entry name" value="Cytochrome P450"/>
    <property type="match status" value="1"/>
</dbReference>
<keyword evidence="6" id="KW-1185">Reference proteome</keyword>
<dbReference type="Gene3D" id="3.10.20.30">
    <property type="match status" value="1"/>
</dbReference>
<dbReference type="GO" id="GO:0051537">
    <property type="term" value="F:2 iron, 2 sulfur cluster binding"/>
    <property type="evidence" value="ECO:0007669"/>
    <property type="project" value="InterPro"/>
</dbReference>
<organism evidence="5 6">
    <name type="scientific">Undibacter mobilis</name>
    <dbReference type="NCBI Taxonomy" id="2292256"/>
    <lineage>
        <taxon>Bacteria</taxon>
        <taxon>Pseudomonadati</taxon>
        <taxon>Pseudomonadota</taxon>
        <taxon>Alphaproteobacteria</taxon>
        <taxon>Hyphomicrobiales</taxon>
        <taxon>Nitrobacteraceae</taxon>
        <taxon>Undibacter</taxon>
    </lineage>
</organism>